<protein>
    <submittedName>
        <fullName evidence="1">Uncharacterized protein</fullName>
    </submittedName>
</protein>
<name>A0AAJ2P355_OENOE</name>
<accession>A0AAJ2P355</accession>
<gene>
    <name evidence="1" type="ORF">GA838_05900</name>
</gene>
<comment type="caution">
    <text evidence="1">The sequence shown here is derived from an EMBL/GenBank/DDBJ whole genome shotgun (WGS) entry which is preliminary data.</text>
</comment>
<dbReference type="RefSeq" id="WP_317768261.1">
    <property type="nucleotide sequence ID" value="NZ_WERV01000004.1"/>
</dbReference>
<dbReference type="AlphaFoldDB" id="A0AAJ2P355"/>
<organism evidence="1 2">
    <name type="scientific">Oenococcus oeni</name>
    <name type="common">Leuconostoc oenos</name>
    <dbReference type="NCBI Taxonomy" id="1247"/>
    <lineage>
        <taxon>Bacteria</taxon>
        <taxon>Bacillati</taxon>
        <taxon>Bacillota</taxon>
        <taxon>Bacilli</taxon>
        <taxon>Lactobacillales</taxon>
        <taxon>Lactobacillaceae</taxon>
        <taxon>Oenococcus</taxon>
    </lineage>
</organism>
<sequence length="102" mass="10883">MHTTLNQDFKDANGNVLYTLSTVLNGDGKTPVVQTVGSTAPVGFNDDGSPIMPQVDEEKLLADQQSFMSRAITVQKVLSQSNGIDPSLVNMIGAENDSKNNT</sequence>
<evidence type="ECO:0000313" key="2">
    <source>
        <dbReference type="Proteomes" id="UP001281024"/>
    </source>
</evidence>
<dbReference type="EMBL" id="WERV01000004">
    <property type="protein sequence ID" value="MDV7715290.1"/>
    <property type="molecule type" value="Genomic_DNA"/>
</dbReference>
<reference evidence="1" key="1">
    <citation type="submission" date="2019-10" db="EMBL/GenBank/DDBJ databases">
        <title>Malate fermentation in French cider.</title>
        <authorList>
            <person name="Cousin F.J."/>
            <person name="Medina Fernandez S."/>
            <person name="Misery B."/>
            <person name="Laplace J.-M."/>
            <person name="Cretenet M."/>
        </authorList>
    </citation>
    <scope>NUCLEOTIDE SEQUENCE</scope>
    <source>
        <strain evidence="1">UCMA15129</strain>
    </source>
</reference>
<proteinExistence type="predicted"/>
<evidence type="ECO:0000313" key="1">
    <source>
        <dbReference type="EMBL" id="MDV7715290.1"/>
    </source>
</evidence>
<dbReference type="Proteomes" id="UP001281024">
    <property type="component" value="Unassembled WGS sequence"/>
</dbReference>